<name>A0ABS5KJ07_9ACTN</name>
<dbReference type="EMBL" id="JAAFYZ010000012">
    <property type="protein sequence ID" value="MBS2546376.1"/>
    <property type="molecule type" value="Genomic_DNA"/>
</dbReference>
<evidence type="ECO:0000313" key="9">
    <source>
        <dbReference type="EMBL" id="MBS2546376.1"/>
    </source>
</evidence>
<feature type="transmembrane region" description="Helical" evidence="7">
    <location>
        <begin position="20"/>
        <end position="43"/>
    </location>
</feature>
<evidence type="ECO:0000313" key="10">
    <source>
        <dbReference type="Proteomes" id="UP000730482"/>
    </source>
</evidence>
<evidence type="ECO:0000256" key="6">
    <source>
        <dbReference type="ARBA" id="ARBA00023136"/>
    </source>
</evidence>
<evidence type="ECO:0000256" key="5">
    <source>
        <dbReference type="ARBA" id="ARBA00022989"/>
    </source>
</evidence>
<keyword evidence="2 7" id="KW-0813">Transport</keyword>
<dbReference type="PANTHER" id="PTHR30193">
    <property type="entry name" value="ABC TRANSPORTER PERMEASE PROTEIN"/>
    <property type="match status" value="1"/>
</dbReference>
<reference evidence="9 10" key="1">
    <citation type="submission" date="2020-02" db="EMBL/GenBank/DDBJ databases">
        <title>Acidophilic actinobacteria isolated from forest soil.</title>
        <authorList>
            <person name="Golinska P."/>
        </authorList>
    </citation>
    <scope>NUCLEOTIDE SEQUENCE [LARGE SCALE GENOMIC DNA]</scope>
    <source>
        <strain evidence="9 10">NL8</strain>
    </source>
</reference>
<dbReference type="PANTHER" id="PTHR30193:SF37">
    <property type="entry name" value="INNER MEMBRANE ABC TRANSPORTER PERMEASE PROTEIN YCJO"/>
    <property type="match status" value="1"/>
</dbReference>
<feature type="transmembrane region" description="Helical" evidence="7">
    <location>
        <begin position="111"/>
        <end position="131"/>
    </location>
</feature>
<dbReference type="InterPro" id="IPR000515">
    <property type="entry name" value="MetI-like"/>
</dbReference>
<dbReference type="Proteomes" id="UP000730482">
    <property type="component" value="Unassembled WGS sequence"/>
</dbReference>
<dbReference type="InterPro" id="IPR035906">
    <property type="entry name" value="MetI-like_sf"/>
</dbReference>
<comment type="subcellular location">
    <subcellularLocation>
        <location evidence="1 7">Cell membrane</location>
        <topology evidence="1 7">Multi-pass membrane protein</topology>
    </subcellularLocation>
</comment>
<feature type="transmembrane region" description="Helical" evidence="7">
    <location>
        <begin position="158"/>
        <end position="178"/>
    </location>
</feature>
<evidence type="ECO:0000256" key="2">
    <source>
        <dbReference type="ARBA" id="ARBA00022448"/>
    </source>
</evidence>
<protein>
    <submittedName>
        <fullName evidence="9">Sugar ABC transporter permease</fullName>
    </submittedName>
</protein>
<evidence type="ECO:0000256" key="7">
    <source>
        <dbReference type="RuleBase" id="RU363032"/>
    </source>
</evidence>
<keyword evidence="6 7" id="KW-0472">Membrane</keyword>
<evidence type="ECO:0000256" key="1">
    <source>
        <dbReference type="ARBA" id="ARBA00004651"/>
    </source>
</evidence>
<dbReference type="Pfam" id="PF00528">
    <property type="entry name" value="BPD_transp_1"/>
    <property type="match status" value="1"/>
</dbReference>
<feature type="domain" description="ABC transmembrane type-1" evidence="8">
    <location>
        <begin position="74"/>
        <end position="291"/>
    </location>
</feature>
<accession>A0ABS5KJ07</accession>
<dbReference type="RefSeq" id="WP_212008025.1">
    <property type="nucleotide sequence ID" value="NZ_JAAFYZ010000012.1"/>
</dbReference>
<evidence type="ECO:0000256" key="4">
    <source>
        <dbReference type="ARBA" id="ARBA00022692"/>
    </source>
</evidence>
<comment type="caution">
    <text evidence="9">The sequence shown here is derived from an EMBL/GenBank/DDBJ whole genome shotgun (WGS) entry which is preliminary data.</text>
</comment>
<dbReference type="PROSITE" id="PS50928">
    <property type="entry name" value="ABC_TM1"/>
    <property type="match status" value="1"/>
</dbReference>
<sequence length="302" mass="32710">MARSVGGVRGERDRIYVPYLLPALLIYTFLFIAPAAVTIWYSFTKWQGLGTTAHYNGLANYRAMLSNSVFLTAFRNTLILVVVGGAFVFALTFLTMVVMREMRGRSFVRSMLFVPCILSPIAIGTAVGFLLNPDGALNQVLSDVGLHSLTRGWLGPDLIFKCIIAAVVWISTGFYVAIMMSRVDAIPEDLYETARLAGANRLEQFRYITFPLTRDALSTGAVLWVIGAVKTFEIVIAFTGTAGNPPIQARSAAVEQYLAVTGGVSGTPELGSAAAIGVVMFLLTAVLVVALRRLLRSEAVEL</sequence>
<comment type="similarity">
    <text evidence="7">Belongs to the binding-protein-dependent transport system permease family.</text>
</comment>
<gene>
    <name evidence="9" type="ORF">KGQ19_05800</name>
</gene>
<dbReference type="Gene3D" id="1.10.3720.10">
    <property type="entry name" value="MetI-like"/>
    <property type="match status" value="1"/>
</dbReference>
<keyword evidence="3" id="KW-1003">Cell membrane</keyword>
<evidence type="ECO:0000256" key="3">
    <source>
        <dbReference type="ARBA" id="ARBA00022475"/>
    </source>
</evidence>
<dbReference type="InterPro" id="IPR051393">
    <property type="entry name" value="ABC_transporter_permease"/>
</dbReference>
<feature type="transmembrane region" description="Helical" evidence="7">
    <location>
        <begin position="270"/>
        <end position="291"/>
    </location>
</feature>
<feature type="transmembrane region" description="Helical" evidence="7">
    <location>
        <begin position="78"/>
        <end position="99"/>
    </location>
</feature>
<evidence type="ECO:0000259" key="8">
    <source>
        <dbReference type="PROSITE" id="PS50928"/>
    </source>
</evidence>
<dbReference type="CDD" id="cd06261">
    <property type="entry name" value="TM_PBP2"/>
    <property type="match status" value="1"/>
</dbReference>
<proteinExistence type="inferred from homology"/>
<dbReference type="SUPFAM" id="SSF161098">
    <property type="entry name" value="MetI-like"/>
    <property type="match status" value="1"/>
</dbReference>
<keyword evidence="5 7" id="KW-1133">Transmembrane helix</keyword>
<keyword evidence="4 7" id="KW-0812">Transmembrane</keyword>
<feature type="transmembrane region" description="Helical" evidence="7">
    <location>
        <begin position="216"/>
        <end position="238"/>
    </location>
</feature>
<keyword evidence="10" id="KW-1185">Reference proteome</keyword>
<organism evidence="9 10">
    <name type="scientific">Catenulispora pinistramenti</name>
    <dbReference type="NCBI Taxonomy" id="2705254"/>
    <lineage>
        <taxon>Bacteria</taxon>
        <taxon>Bacillati</taxon>
        <taxon>Actinomycetota</taxon>
        <taxon>Actinomycetes</taxon>
        <taxon>Catenulisporales</taxon>
        <taxon>Catenulisporaceae</taxon>
        <taxon>Catenulispora</taxon>
    </lineage>
</organism>